<dbReference type="Gene3D" id="3.40.605.10">
    <property type="entry name" value="Aldehyde Dehydrogenase, Chain A, domain 1"/>
    <property type="match status" value="1"/>
</dbReference>
<dbReference type="Gene3D" id="3.40.309.10">
    <property type="entry name" value="Aldehyde Dehydrogenase, Chain A, domain 2"/>
    <property type="match status" value="1"/>
</dbReference>
<dbReference type="InterPro" id="IPR016163">
    <property type="entry name" value="Ald_DH_C"/>
</dbReference>
<evidence type="ECO:0000256" key="4">
    <source>
        <dbReference type="RuleBase" id="RU003345"/>
    </source>
</evidence>
<evidence type="ECO:0000313" key="6">
    <source>
        <dbReference type="EMBL" id="EAQ02287.1"/>
    </source>
</evidence>
<dbReference type="STRING" id="252305.OB2597_19431"/>
<dbReference type="FunFam" id="3.40.605.10:FF:000007">
    <property type="entry name" value="NAD/NADP-dependent betaine aldehyde dehydrogenase"/>
    <property type="match status" value="1"/>
</dbReference>
<dbReference type="GO" id="GO:0016620">
    <property type="term" value="F:oxidoreductase activity, acting on the aldehyde or oxo group of donors, NAD or NADP as acceptor"/>
    <property type="evidence" value="ECO:0007669"/>
    <property type="project" value="InterPro"/>
</dbReference>
<evidence type="ECO:0000256" key="3">
    <source>
        <dbReference type="PROSITE-ProRule" id="PRU10007"/>
    </source>
</evidence>
<keyword evidence="2 4" id="KW-0560">Oxidoreductase</keyword>
<dbReference type="InterPro" id="IPR016160">
    <property type="entry name" value="Ald_DH_CS_CYS"/>
</dbReference>
<sequence length="511" mass="53884">MATGPTQRQITQGNGDMKDWNAEAEALYDGGFRRMFIGGQWCEARSGEVIEARNPADGSLLATVPRGGAADVDAAVSAARRAFEGSWSKWTPFERQALLLRIAERFEAEWEDLCLSDTLDMGMPIQRTLANSRRVLGMLRFYAGQAVAIHGATIPNSFPGEIYSQTVREPVGVVGAIIPWNAPIAGSVWKIAPAIATGCTVVLKPSEEASLTVLMIARLMQEAGLPEGVLNVVTGLGAEAGAALAEHPDVDKIVFTGSTATGQAIARAATGTLKRVSLELGGKSPVIVCRDADIEKAVPVAAMAVFANSGQICIAGSRLFVAREIHDEFTRRVAEYAASLRIGHGIDTGTDIGPIISARQADRIAGFLASGPEEGAQVLTGGGRATGAGLEGGHFFQPTVLGGVTDGMSVAREEIFGPVISAMPFDTLDEVVARANATPYGLAAGVFSTHLGTAHKLAHRLRAGSVWVNMYHAIDPAVPFGGMKMSGYGREGGTEHMEEYLDTKAIWINAD</sequence>
<dbReference type="InterPro" id="IPR029510">
    <property type="entry name" value="Ald_DH_CS_GLU"/>
</dbReference>
<dbReference type="HOGENOM" id="CLU_005391_0_1_5"/>
<dbReference type="PROSITE" id="PS00070">
    <property type="entry name" value="ALDEHYDE_DEHYDR_CYS"/>
    <property type="match status" value="1"/>
</dbReference>
<feature type="domain" description="Aldehyde dehydrogenase" evidence="5">
    <location>
        <begin position="41"/>
        <end position="506"/>
    </location>
</feature>
<dbReference type="PROSITE" id="PS00687">
    <property type="entry name" value="ALDEHYDE_DEHYDR_GLU"/>
    <property type="match status" value="1"/>
</dbReference>
<dbReference type="InterPro" id="IPR016161">
    <property type="entry name" value="Ald_DH/histidinol_DH"/>
</dbReference>
<dbReference type="PANTHER" id="PTHR11699">
    <property type="entry name" value="ALDEHYDE DEHYDROGENASE-RELATED"/>
    <property type="match status" value="1"/>
</dbReference>
<keyword evidence="7" id="KW-1185">Reference proteome</keyword>
<evidence type="ECO:0000313" key="7">
    <source>
        <dbReference type="Proteomes" id="UP000004318"/>
    </source>
</evidence>
<dbReference type="InterPro" id="IPR015590">
    <property type="entry name" value="Aldehyde_DH_dom"/>
</dbReference>
<dbReference type="Proteomes" id="UP000004318">
    <property type="component" value="Unassembled WGS sequence"/>
</dbReference>
<feature type="active site" evidence="3">
    <location>
        <position position="279"/>
    </location>
</feature>
<evidence type="ECO:0000259" key="5">
    <source>
        <dbReference type="Pfam" id="PF00171"/>
    </source>
</evidence>
<dbReference type="FunFam" id="3.40.309.10:FF:000001">
    <property type="entry name" value="Mitochondrial aldehyde dehydrogenase 2"/>
    <property type="match status" value="1"/>
</dbReference>
<comment type="similarity">
    <text evidence="1 4">Belongs to the aldehyde dehydrogenase family.</text>
</comment>
<dbReference type="EMBL" id="AAMO01000008">
    <property type="protein sequence ID" value="EAQ02287.1"/>
    <property type="molecule type" value="Genomic_DNA"/>
</dbReference>
<reference evidence="6 7" key="1">
    <citation type="journal article" date="2010" name="J. Bacteriol.">
        <title>Genome sequences of Oceanicola granulosus HTCC2516(T) and Oceanicola batsensis HTCC2597(TDelta).</title>
        <authorList>
            <person name="Thrash J.C."/>
            <person name="Cho J.C."/>
            <person name="Vergin K.L."/>
            <person name="Giovannoni S.J."/>
        </authorList>
    </citation>
    <scope>NUCLEOTIDE SEQUENCE [LARGE SCALE GENOMIC DNA]</scope>
    <source>
        <strain evidence="7">ATCC BAA-863 / DSM 15984 / KCTC 12145 / HTCC2597</strain>
    </source>
</reference>
<protein>
    <submittedName>
        <fullName evidence="6">Aldehyde dehydrogenase</fullName>
    </submittedName>
</protein>
<gene>
    <name evidence="6" type="ORF">OB2597_19431</name>
</gene>
<dbReference type="InterPro" id="IPR016162">
    <property type="entry name" value="Ald_DH_N"/>
</dbReference>
<comment type="caution">
    <text evidence="6">The sequence shown here is derived from an EMBL/GenBank/DDBJ whole genome shotgun (WGS) entry which is preliminary data.</text>
</comment>
<accession>A3U0J6</accession>
<organism evidence="6 7">
    <name type="scientific">Pseudooceanicola batsensis (strain ATCC BAA-863 / DSM 15984 / KCTC 12145 / HTCC2597)</name>
    <name type="common">Oceanicola batsensis</name>
    <dbReference type="NCBI Taxonomy" id="252305"/>
    <lineage>
        <taxon>Bacteria</taxon>
        <taxon>Pseudomonadati</taxon>
        <taxon>Pseudomonadota</taxon>
        <taxon>Alphaproteobacteria</taxon>
        <taxon>Rhodobacterales</taxon>
        <taxon>Paracoccaceae</taxon>
        <taxon>Pseudooceanicola</taxon>
    </lineage>
</organism>
<evidence type="ECO:0000256" key="1">
    <source>
        <dbReference type="ARBA" id="ARBA00009986"/>
    </source>
</evidence>
<proteinExistence type="inferred from homology"/>
<evidence type="ECO:0000256" key="2">
    <source>
        <dbReference type="ARBA" id="ARBA00023002"/>
    </source>
</evidence>
<dbReference type="SUPFAM" id="SSF53720">
    <property type="entry name" value="ALDH-like"/>
    <property type="match status" value="1"/>
</dbReference>
<name>A3U0J6_PSEBH</name>
<dbReference type="Pfam" id="PF00171">
    <property type="entry name" value="Aldedh"/>
    <property type="match status" value="1"/>
</dbReference>
<dbReference type="AlphaFoldDB" id="A3U0J6"/>